<evidence type="ECO:0000259" key="3">
    <source>
        <dbReference type="Pfam" id="PF14658"/>
    </source>
</evidence>
<dbReference type="InterPro" id="IPR028170">
    <property type="entry name" value="KASH5"/>
</dbReference>
<dbReference type="GO" id="GO:0034993">
    <property type="term" value="C:meiotic nuclear membrane microtubule tethering complex"/>
    <property type="evidence" value="ECO:0007669"/>
    <property type="project" value="InterPro"/>
</dbReference>
<evidence type="ECO:0000313" key="6">
    <source>
        <dbReference type="Proteomes" id="UP001152622"/>
    </source>
</evidence>
<dbReference type="InterPro" id="IPR039508">
    <property type="entry name" value="KASH5_EF-hand-like_dom"/>
</dbReference>
<feature type="coiled-coil region" evidence="1">
    <location>
        <begin position="272"/>
        <end position="330"/>
    </location>
</feature>
<feature type="domain" description="Protein KASH5 EF-hand-like" evidence="3">
    <location>
        <begin position="108"/>
        <end position="171"/>
    </location>
</feature>
<dbReference type="PANTHER" id="PTHR47300">
    <property type="entry name" value="PROTEIN KASH5"/>
    <property type="match status" value="1"/>
</dbReference>
<dbReference type="GO" id="GO:0007015">
    <property type="term" value="P:actin filament organization"/>
    <property type="evidence" value="ECO:0007669"/>
    <property type="project" value="TreeGrafter"/>
</dbReference>
<evidence type="ECO:0000256" key="1">
    <source>
        <dbReference type="SAM" id="Coils"/>
    </source>
</evidence>
<dbReference type="GO" id="GO:0034397">
    <property type="term" value="P:telomere localization"/>
    <property type="evidence" value="ECO:0007669"/>
    <property type="project" value="InterPro"/>
</dbReference>
<dbReference type="EMBL" id="JAINUF010000016">
    <property type="protein sequence ID" value="KAJ8340201.1"/>
    <property type="molecule type" value="Genomic_DNA"/>
</dbReference>
<proteinExistence type="predicted"/>
<keyword evidence="1" id="KW-0175">Coiled coil</keyword>
<dbReference type="InterPro" id="IPR028168">
    <property type="entry name" value="KASH5_CC"/>
</dbReference>
<dbReference type="GO" id="GO:0051225">
    <property type="term" value="P:spindle assembly"/>
    <property type="evidence" value="ECO:0007669"/>
    <property type="project" value="TreeGrafter"/>
</dbReference>
<evidence type="ECO:0000259" key="4">
    <source>
        <dbReference type="Pfam" id="PF14662"/>
    </source>
</evidence>
<dbReference type="Pfam" id="PF14662">
    <property type="entry name" value="KASH_CCD"/>
    <property type="match status" value="1"/>
</dbReference>
<evidence type="ECO:0000313" key="5">
    <source>
        <dbReference type="EMBL" id="KAJ8340201.1"/>
    </source>
</evidence>
<comment type="caution">
    <text evidence="5">The sequence shown here is derived from an EMBL/GenBank/DDBJ whole genome shotgun (WGS) entry which is preliminary data.</text>
</comment>
<dbReference type="Proteomes" id="UP001152622">
    <property type="component" value="Chromosome 16"/>
</dbReference>
<protein>
    <recommendedName>
        <fullName evidence="7">Lymphoid-restricted membrane protein</fullName>
    </recommendedName>
</protein>
<dbReference type="GO" id="GO:0007129">
    <property type="term" value="P:homologous chromosome pairing at meiosis"/>
    <property type="evidence" value="ECO:0007669"/>
    <property type="project" value="TreeGrafter"/>
</dbReference>
<keyword evidence="6" id="KW-1185">Reference proteome</keyword>
<dbReference type="GO" id="GO:0005640">
    <property type="term" value="C:nuclear outer membrane"/>
    <property type="evidence" value="ECO:0007669"/>
    <property type="project" value="TreeGrafter"/>
</dbReference>
<organism evidence="5 6">
    <name type="scientific">Synaphobranchus kaupii</name>
    <name type="common">Kaup's arrowtooth eel</name>
    <dbReference type="NCBI Taxonomy" id="118154"/>
    <lineage>
        <taxon>Eukaryota</taxon>
        <taxon>Metazoa</taxon>
        <taxon>Chordata</taxon>
        <taxon>Craniata</taxon>
        <taxon>Vertebrata</taxon>
        <taxon>Euteleostomi</taxon>
        <taxon>Actinopterygii</taxon>
        <taxon>Neopterygii</taxon>
        <taxon>Teleostei</taxon>
        <taxon>Anguilliformes</taxon>
        <taxon>Synaphobranchidae</taxon>
        <taxon>Synaphobranchus</taxon>
    </lineage>
</organism>
<dbReference type="GO" id="GO:0070840">
    <property type="term" value="F:dynein complex binding"/>
    <property type="evidence" value="ECO:0007669"/>
    <property type="project" value="TreeGrafter"/>
</dbReference>
<dbReference type="PANTHER" id="PTHR47300:SF1">
    <property type="entry name" value="PROTEIN KASH5"/>
    <property type="match status" value="1"/>
</dbReference>
<sequence>MAESSTNGEPGSYVEQSEPEACRAQAPESPSSEEGDDLSDGKGQRVPSLSRSSAATFPSDAGLSCPEPGQRLQNHDRDQPDTRERENGFEEDAHSANGFSEGHLLDIMFEACDTMGKGEVLVSRVMQYLQDMTAQTPDQGKLTALYNMLDPEQQDRAVTREAFHSTMRMWIAQCCQTRTEEMDHSLSTQEDYYTMQGSDLTTDPINGSDFFPPGNETDAEAKAETVALSEVEFPEGEDECYCEWTDLLSTVAELKHTHRQLREQNGNLLRSMAHSEDANLQLTLEIAELKAKLAGAQRAAIRARSLWEELDEARRALKESQERWAQAQARVCTLTKESET</sequence>
<feature type="domain" description="KASH5-like coiled-coil" evidence="4">
    <location>
        <begin position="245"/>
        <end position="339"/>
    </location>
</feature>
<dbReference type="GO" id="GO:0000781">
    <property type="term" value="C:chromosome, telomeric region"/>
    <property type="evidence" value="ECO:0007669"/>
    <property type="project" value="TreeGrafter"/>
</dbReference>
<dbReference type="GO" id="GO:0090220">
    <property type="term" value="P:chromosome localization to nuclear envelope involved in homologous chromosome segregation"/>
    <property type="evidence" value="ECO:0007669"/>
    <property type="project" value="TreeGrafter"/>
</dbReference>
<dbReference type="AlphaFoldDB" id="A0A9Q1IHW5"/>
<reference evidence="5" key="1">
    <citation type="journal article" date="2023" name="Science">
        <title>Genome structures resolve the early diversification of teleost fishes.</title>
        <authorList>
            <person name="Parey E."/>
            <person name="Louis A."/>
            <person name="Montfort J."/>
            <person name="Bouchez O."/>
            <person name="Roques C."/>
            <person name="Iampietro C."/>
            <person name="Lluch J."/>
            <person name="Castinel A."/>
            <person name="Donnadieu C."/>
            <person name="Desvignes T."/>
            <person name="Floi Bucao C."/>
            <person name="Jouanno E."/>
            <person name="Wen M."/>
            <person name="Mejri S."/>
            <person name="Dirks R."/>
            <person name="Jansen H."/>
            <person name="Henkel C."/>
            <person name="Chen W.J."/>
            <person name="Zahm M."/>
            <person name="Cabau C."/>
            <person name="Klopp C."/>
            <person name="Thompson A.W."/>
            <person name="Robinson-Rechavi M."/>
            <person name="Braasch I."/>
            <person name="Lecointre G."/>
            <person name="Bobe J."/>
            <person name="Postlethwait J.H."/>
            <person name="Berthelot C."/>
            <person name="Roest Crollius H."/>
            <person name="Guiguen Y."/>
        </authorList>
    </citation>
    <scope>NUCLEOTIDE SEQUENCE</scope>
    <source>
        <strain evidence="5">WJC10195</strain>
    </source>
</reference>
<gene>
    <name evidence="5" type="ORF">SKAU_G00348340</name>
</gene>
<dbReference type="GO" id="GO:0090619">
    <property type="term" value="C:meiotic spindle pole"/>
    <property type="evidence" value="ECO:0007669"/>
    <property type="project" value="TreeGrafter"/>
</dbReference>
<name>A0A9Q1IHW5_SYNKA</name>
<dbReference type="GO" id="GO:0000800">
    <property type="term" value="C:lateral element"/>
    <property type="evidence" value="ECO:0007669"/>
    <property type="project" value="TreeGrafter"/>
</dbReference>
<dbReference type="GO" id="GO:0051653">
    <property type="term" value="P:spindle localization"/>
    <property type="evidence" value="ECO:0007669"/>
    <property type="project" value="TreeGrafter"/>
</dbReference>
<accession>A0A9Q1IHW5</accession>
<evidence type="ECO:0000256" key="2">
    <source>
        <dbReference type="SAM" id="MobiDB-lite"/>
    </source>
</evidence>
<evidence type="ECO:0008006" key="7">
    <source>
        <dbReference type="Google" id="ProtNLM"/>
    </source>
</evidence>
<feature type="compositionally biased region" description="Polar residues" evidence="2">
    <location>
        <begin position="47"/>
        <end position="56"/>
    </location>
</feature>
<feature type="region of interest" description="Disordered" evidence="2">
    <location>
        <begin position="1"/>
        <end position="97"/>
    </location>
</feature>
<dbReference type="OrthoDB" id="10062605at2759"/>
<dbReference type="Pfam" id="PF14658">
    <property type="entry name" value="EF-hand_9"/>
    <property type="match status" value="1"/>
</dbReference>
<feature type="compositionally biased region" description="Basic and acidic residues" evidence="2">
    <location>
        <begin position="73"/>
        <end position="94"/>
    </location>
</feature>